<protein>
    <submittedName>
        <fullName evidence="1">ENR1 protein</fullName>
    </submittedName>
</protein>
<reference evidence="1 2" key="1">
    <citation type="submission" date="2019-09" db="EMBL/GenBank/DDBJ databases">
        <title>Bird 10,000 Genomes (B10K) Project - Family phase.</title>
        <authorList>
            <person name="Zhang G."/>
        </authorList>
    </citation>
    <scope>NUCLEOTIDE SEQUENCE [LARGE SCALE GENOMIC DNA]</scope>
    <source>
        <strain evidence="1">B10K-DU-029-32</strain>
        <tissue evidence="1">Liver or heart</tissue>
    </source>
</reference>
<dbReference type="AlphaFoldDB" id="A0A7K8GYG7"/>
<evidence type="ECO:0000313" key="2">
    <source>
        <dbReference type="Proteomes" id="UP000526602"/>
    </source>
</evidence>
<name>A0A7K8GYG7_ORTSP</name>
<comment type="caution">
    <text evidence="1">The sequence shown here is derived from an EMBL/GenBank/DDBJ whole genome shotgun (WGS) entry which is preliminary data.</text>
</comment>
<accession>A0A7K8GYG7</accession>
<evidence type="ECO:0000313" key="1">
    <source>
        <dbReference type="EMBL" id="NXC09235.1"/>
    </source>
</evidence>
<dbReference type="EMBL" id="VZTJ01005644">
    <property type="protein sequence ID" value="NXC09235.1"/>
    <property type="molecule type" value="Genomic_DNA"/>
</dbReference>
<dbReference type="Proteomes" id="UP000526602">
    <property type="component" value="Unassembled WGS sequence"/>
</dbReference>
<proteinExistence type="predicted"/>
<feature type="non-terminal residue" evidence="1">
    <location>
        <position position="1"/>
    </location>
</feature>
<sequence>EVKAILTTRITTLEWDGRNLFLDLVERISHELNISNCWVCGVTKNTEEWPWEGMALSTSEIVKIMTTAGNLISGPRDHGNTWILQNKNTGEECIWRKG</sequence>
<gene>
    <name evidence="1" type="primary">Erv31_5</name>
    <name evidence="1" type="ORF">ORTSPA_R15887</name>
</gene>
<keyword evidence="2" id="KW-1185">Reference proteome</keyword>
<organism evidence="1 2">
    <name type="scientific">Orthonyx spaldingii</name>
    <name type="common">Chowchilla</name>
    <dbReference type="NCBI Taxonomy" id="38397"/>
    <lineage>
        <taxon>Eukaryota</taxon>
        <taxon>Metazoa</taxon>
        <taxon>Chordata</taxon>
        <taxon>Craniata</taxon>
        <taxon>Vertebrata</taxon>
        <taxon>Euteleostomi</taxon>
        <taxon>Archelosauria</taxon>
        <taxon>Archosauria</taxon>
        <taxon>Dinosauria</taxon>
        <taxon>Saurischia</taxon>
        <taxon>Theropoda</taxon>
        <taxon>Coelurosauria</taxon>
        <taxon>Aves</taxon>
        <taxon>Neognathae</taxon>
        <taxon>Neoaves</taxon>
        <taxon>Telluraves</taxon>
        <taxon>Australaves</taxon>
        <taxon>Passeriformes</taxon>
        <taxon>Corvoidea</taxon>
        <taxon>Orthonychidae</taxon>
        <taxon>Orthonyx</taxon>
    </lineage>
</organism>
<feature type="non-terminal residue" evidence="1">
    <location>
        <position position="98"/>
    </location>
</feature>